<gene>
    <name evidence="5" type="primary">LOC106155003</name>
</gene>
<feature type="compositionally biased region" description="Low complexity" evidence="2">
    <location>
        <begin position="197"/>
        <end position="210"/>
    </location>
</feature>
<name>A0A1S3HG41_LINAN</name>
<dbReference type="SMART" id="SM00060">
    <property type="entry name" value="FN3"/>
    <property type="match status" value="1"/>
</dbReference>
<dbReference type="GeneID" id="106155003"/>
<accession>A0A1S3HG41</accession>
<dbReference type="InterPro" id="IPR036116">
    <property type="entry name" value="FN3_sf"/>
</dbReference>
<sequence>MKIHNVMIHLIPFPFLNFRFFNLVPSPPWICNIDAALDSIKLKWSRKEDEPDVTDTVVTYRIPGFTQKITERLSTREPQQLLIYYMMPNTRIEGYVELLCGDKTSDKAHWSATTGPIQTGNIHVGCISETTALLSWADNGTAGTVEYRVDYKKKSPWAKRFTKGTHVPNLKLTDLKPGTEYMVAVSTVIDGADSETKTTTEFTTRPSKPTGVDLAGSPAAESATIEWKRPAHYEQ</sequence>
<feature type="compositionally biased region" description="Basic and acidic residues" evidence="2">
    <location>
        <begin position="226"/>
        <end position="235"/>
    </location>
</feature>
<dbReference type="PANTHER" id="PTHR46708">
    <property type="entry name" value="TENASCIN"/>
    <property type="match status" value="1"/>
</dbReference>
<dbReference type="InterPro" id="IPR050991">
    <property type="entry name" value="ECM_Regulatory_Proteins"/>
</dbReference>
<dbReference type="KEGG" id="lak:106155003"/>
<dbReference type="Gene3D" id="2.60.40.10">
    <property type="entry name" value="Immunoglobulins"/>
    <property type="match status" value="1"/>
</dbReference>
<dbReference type="PANTHER" id="PTHR46708:SF2">
    <property type="entry name" value="FIBRONECTIN TYPE-III DOMAIN-CONTAINING PROTEIN"/>
    <property type="match status" value="1"/>
</dbReference>
<proteinExistence type="predicted"/>
<dbReference type="InterPro" id="IPR013783">
    <property type="entry name" value="Ig-like_fold"/>
</dbReference>
<keyword evidence="4" id="KW-1185">Reference proteome</keyword>
<evidence type="ECO:0000259" key="3">
    <source>
        <dbReference type="PROSITE" id="PS50853"/>
    </source>
</evidence>
<feature type="region of interest" description="Disordered" evidence="2">
    <location>
        <begin position="194"/>
        <end position="235"/>
    </location>
</feature>
<feature type="domain" description="Fibronectin type-III" evidence="3">
    <location>
        <begin position="118"/>
        <end position="207"/>
    </location>
</feature>
<dbReference type="InterPro" id="IPR003961">
    <property type="entry name" value="FN3_dom"/>
</dbReference>
<protein>
    <submittedName>
        <fullName evidence="5">Tenascin-like</fullName>
    </submittedName>
</protein>
<evidence type="ECO:0000256" key="1">
    <source>
        <dbReference type="ARBA" id="ARBA00022737"/>
    </source>
</evidence>
<evidence type="ECO:0000313" key="5">
    <source>
        <dbReference type="RefSeq" id="XP_013385048.2"/>
    </source>
</evidence>
<dbReference type="InParanoid" id="A0A1S3HG41"/>
<evidence type="ECO:0000313" key="4">
    <source>
        <dbReference type="Proteomes" id="UP000085678"/>
    </source>
</evidence>
<dbReference type="PROSITE" id="PS50853">
    <property type="entry name" value="FN3"/>
    <property type="match status" value="1"/>
</dbReference>
<dbReference type="CDD" id="cd00063">
    <property type="entry name" value="FN3"/>
    <property type="match status" value="1"/>
</dbReference>
<organism evidence="4 5">
    <name type="scientific">Lingula anatina</name>
    <name type="common">Brachiopod</name>
    <name type="synonym">Lingula unguis</name>
    <dbReference type="NCBI Taxonomy" id="7574"/>
    <lineage>
        <taxon>Eukaryota</taxon>
        <taxon>Metazoa</taxon>
        <taxon>Spiralia</taxon>
        <taxon>Lophotrochozoa</taxon>
        <taxon>Brachiopoda</taxon>
        <taxon>Linguliformea</taxon>
        <taxon>Lingulata</taxon>
        <taxon>Lingulida</taxon>
        <taxon>Linguloidea</taxon>
        <taxon>Lingulidae</taxon>
        <taxon>Lingula</taxon>
    </lineage>
</organism>
<dbReference type="Proteomes" id="UP000085678">
    <property type="component" value="Unplaced"/>
</dbReference>
<dbReference type="Pfam" id="PF00041">
    <property type="entry name" value="fn3"/>
    <property type="match status" value="1"/>
</dbReference>
<dbReference type="RefSeq" id="XP_013385048.2">
    <property type="nucleotide sequence ID" value="XM_013529594.2"/>
</dbReference>
<reference evidence="5" key="1">
    <citation type="submission" date="2025-08" db="UniProtKB">
        <authorList>
            <consortium name="RefSeq"/>
        </authorList>
    </citation>
    <scope>IDENTIFICATION</scope>
    <source>
        <tissue evidence="5">Gonads</tissue>
    </source>
</reference>
<keyword evidence="1" id="KW-0677">Repeat</keyword>
<dbReference type="SUPFAM" id="SSF49265">
    <property type="entry name" value="Fibronectin type III"/>
    <property type="match status" value="1"/>
</dbReference>
<dbReference type="OrthoDB" id="8609993at2759"/>
<dbReference type="AlphaFoldDB" id="A0A1S3HG41"/>
<evidence type="ECO:0000256" key="2">
    <source>
        <dbReference type="SAM" id="MobiDB-lite"/>
    </source>
</evidence>